<evidence type="ECO:0000313" key="2">
    <source>
        <dbReference type="EMBL" id="WJW65860.1"/>
    </source>
</evidence>
<evidence type="ECO:0000313" key="1">
    <source>
        <dbReference type="EMBL" id="NWJ46492.1"/>
    </source>
</evidence>
<dbReference type="Proteomes" id="UP001431572">
    <property type="component" value="Chromosome 1"/>
</dbReference>
<dbReference type="RefSeq" id="WP_341467747.1">
    <property type="nucleotide sequence ID" value="NZ_CP128399.1"/>
</dbReference>
<dbReference type="Proteomes" id="UP000521676">
    <property type="component" value="Unassembled WGS sequence"/>
</dbReference>
<dbReference type="EMBL" id="JACATZ010000001">
    <property type="protein sequence ID" value="NWJ46492.1"/>
    <property type="molecule type" value="Genomic_DNA"/>
</dbReference>
<evidence type="ECO:0000313" key="4">
    <source>
        <dbReference type="Proteomes" id="UP001431572"/>
    </source>
</evidence>
<reference evidence="1 3" key="1">
    <citation type="submission" date="2020-06" db="EMBL/GenBank/DDBJ databases">
        <title>Anoxygenic phototrophic Chloroflexota member uses a Type I reaction center.</title>
        <authorList>
            <person name="Tsuji J.M."/>
            <person name="Shaw N.A."/>
            <person name="Nagashima S."/>
            <person name="Venkiteswaran J."/>
            <person name="Schiff S.L."/>
            <person name="Hanada S."/>
            <person name="Tank M."/>
            <person name="Neufeld J.D."/>
        </authorList>
    </citation>
    <scope>NUCLEOTIDE SEQUENCE [LARGE SCALE GENOMIC DNA]</scope>
    <source>
        <strain evidence="1">L227-S17</strain>
    </source>
</reference>
<gene>
    <name evidence="1" type="ORF">HXX08_11485</name>
    <name evidence="2" type="ORF">OZ401_001639</name>
</gene>
<protein>
    <submittedName>
        <fullName evidence="1">Uncharacterized protein</fullName>
    </submittedName>
</protein>
<accession>A0A8T7M0X3</accession>
<evidence type="ECO:0000313" key="3">
    <source>
        <dbReference type="Proteomes" id="UP000521676"/>
    </source>
</evidence>
<dbReference type="AlphaFoldDB" id="A0A8T7M0X3"/>
<dbReference type="EMBL" id="CP128399">
    <property type="protein sequence ID" value="WJW65860.1"/>
    <property type="molecule type" value="Genomic_DNA"/>
</dbReference>
<reference evidence="2" key="2">
    <citation type="journal article" date="2024" name="Nature">
        <title>Anoxygenic phototroph of the Chloroflexota uses a type I reaction centre.</title>
        <authorList>
            <person name="Tsuji J.M."/>
            <person name="Shaw N.A."/>
            <person name="Nagashima S."/>
            <person name="Venkiteswaran J.J."/>
            <person name="Schiff S.L."/>
            <person name="Watanabe T."/>
            <person name="Fukui M."/>
            <person name="Hanada S."/>
            <person name="Tank M."/>
            <person name="Neufeld J.D."/>
        </authorList>
    </citation>
    <scope>NUCLEOTIDE SEQUENCE</scope>
    <source>
        <strain evidence="2">L227-S17</strain>
    </source>
</reference>
<proteinExistence type="predicted"/>
<organism evidence="1 3">
    <name type="scientific">Candidatus Chlorohelix allophototropha</name>
    <dbReference type="NCBI Taxonomy" id="3003348"/>
    <lineage>
        <taxon>Bacteria</taxon>
        <taxon>Bacillati</taxon>
        <taxon>Chloroflexota</taxon>
        <taxon>Chloroflexia</taxon>
        <taxon>Candidatus Chloroheliales</taxon>
        <taxon>Candidatus Chloroheliaceae</taxon>
        <taxon>Candidatus Chlorohelix</taxon>
    </lineage>
</organism>
<sequence>MKIVISGEDVSPALFVIFLPAPRLLPPVCPNVVGSGFFVKMKKPDELHTRLFVCTA</sequence>
<name>A0A8T7M0X3_9CHLR</name>
<keyword evidence="4" id="KW-1185">Reference proteome</keyword>